<dbReference type="EMBL" id="CAADEX010000003">
    <property type="protein sequence ID" value="VFJ42843.1"/>
    <property type="molecule type" value="Genomic_DNA"/>
</dbReference>
<dbReference type="SUPFAM" id="SSF52540">
    <property type="entry name" value="P-loop containing nucleoside triphosphate hydrolases"/>
    <property type="match status" value="1"/>
</dbReference>
<organism evidence="3">
    <name type="scientific">Candidatus Kentrum sp. DK</name>
    <dbReference type="NCBI Taxonomy" id="2126562"/>
    <lineage>
        <taxon>Bacteria</taxon>
        <taxon>Pseudomonadati</taxon>
        <taxon>Pseudomonadota</taxon>
        <taxon>Gammaproteobacteria</taxon>
        <taxon>Candidatus Kentrum</taxon>
    </lineage>
</organism>
<sequence>MNAKNDHSGIELIEARVRNFRSLRWVDVAFGDLTVLIGENNSGKTSLLEALFAAIGAGRRVIEPEDLFLDVGESKPPKDREIIVDLLFQPADKTGVLGQFPEGSYWTALWRTGITQDEKGNDLLALRTRMSWNPGKGEYLTERKFLGNWPDSDSSEHAKVSPGYVTSAQLEPIALYLMDAKRDIQDELRNRGSFWHKLIAEPGLSDEKIEEIEQTLSQLNERIIEGSQVLSHVQEHLSDLYKTVSTEKGDVSITPLARHLRDLGRGMDISFRTKDAQIFPLARHGMGTRSLAAVLTFRAYSNWRQMNADGDAVHSLLALEEPEAHLHPQAQRALFGQIAAIPGQRIISTHSPYIASQATIDTFRHFRKEGTETKVSRIDTSGLDSEDTRKIERMVLNTRGEILFARALVFFEGDTEEQALPVFARAYWGEHIHALGISMIEVGGKDNYFPFIRLAESFSIPWFIFSDGEQKAISSLEKALKRLDKSRKLGKCQNIFVIPDERNFERYIATANYEDTLVEVIIEQSAKTDQHKEKLKKDWSSKPDKLDEIGKELKKNKTRYARPVAEAITELDDTALRFPPLIRQLLDEMSKQLGLPKQEAPTP</sequence>
<keyword evidence="3" id="KW-0255">Endonuclease</keyword>
<dbReference type="Pfam" id="PF13304">
    <property type="entry name" value="AAA_21"/>
    <property type="match status" value="1"/>
</dbReference>
<dbReference type="GO" id="GO:0004519">
    <property type="term" value="F:endonuclease activity"/>
    <property type="evidence" value="ECO:0007669"/>
    <property type="project" value="UniProtKB-KW"/>
</dbReference>
<keyword evidence="3" id="KW-0540">Nuclease</keyword>
<proteinExistence type="predicted"/>
<dbReference type="Pfam" id="PF20469">
    <property type="entry name" value="OLD-like_TOPRIM"/>
    <property type="match status" value="1"/>
</dbReference>
<name>A0A450RUK5_9GAMM</name>
<evidence type="ECO:0000259" key="1">
    <source>
        <dbReference type="Pfam" id="PF13304"/>
    </source>
</evidence>
<dbReference type="InterPro" id="IPR034139">
    <property type="entry name" value="TOPRIM_OLD"/>
</dbReference>
<evidence type="ECO:0000313" key="3">
    <source>
        <dbReference type="EMBL" id="VFJ42843.1"/>
    </source>
</evidence>
<dbReference type="Gene3D" id="3.40.50.300">
    <property type="entry name" value="P-loop containing nucleotide triphosphate hydrolases"/>
    <property type="match status" value="1"/>
</dbReference>
<dbReference type="AlphaFoldDB" id="A0A450RUK5"/>
<dbReference type="PANTHER" id="PTHR43581:SF4">
    <property type="entry name" value="ATP_GTP PHOSPHATASE"/>
    <property type="match status" value="1"/>
</dbReference>
<keyword evidence="3" id="KW-0378">Hydrolase</keyword>
<dbReference type="InterPro" id="IPR027417">
    <property type="entry name" value="P-loop_NTPase"/>
</dbReference>
<reference evidence="3" key="1">
    <citation type="submission" date="2019-02" db="EMBL/GenBank/DDBJ databases">
        <authorList>
            <person name="Gruber-Vodicka R. H."/>
            <person name="Seah K. B. B."/>
        </authorList>
    </citation>
    <scope>NUCLEOTIDE SEQUENCE</scope>
    <source>
        <strain evidence="3">BECK_DK47</strain>
    </source>
</reference>
<gene>
    <name evidence="3" type="ORF">BECKDK2373B_GA0170837_100326</name>
</gene>
<evidence type="ECO:0000259" key="2">
    <source>
        <dbReference type="Pfam" id="PF20469"/>
    </source>
</evidence>
<accession>A0A450RUK5</accession>
<dbReference type="PANTHER" id="PTHR43581">
    <property type="entry name" value="ATP/GTP PHOSPHATASE"/>
    <property type="match status" value="1"/>
</dbReference>
<feature type="domain" description="OLD protein-like TOPRIM" evidence="2">
    <location>
        <begin position="403"/>
        <end position="467"/>
    </location>
</feature>
<feature type="domain" description="ATPase AAA-type core" evidence="1">
    <location>
        <begin position="33"/>
        <end position="354"/>
    </location>
</feature>
<dbReference type="GO" id="GO:0005524">
    <property type="term" value="F:ATP binding"/>
    <property type="evidence" value="ECO:0007669"/>
    <property type="project" value="InterPro"/>
</dbReference>
<dbReference type="CDD" id="cd01026">
    <property type="entry name" value="TOPRIM_OLD"/>
    <property type="match status" value="1"/>
</dbReference>
<protein>
    <submittedName>
        <fullName evidence="3">Putative ATP-dependent endonuclease of the OLD family</fullName>
    </submittedName>
</protein>
<dbReference type="InterPro" id="IPR003959">
    <property type="entry name" value="ATPase_AAA_core"/>
</dbReference>
<dbReference type="InterPro" id="IPR051396">
    <property type="entry name" value="Bact_Antivir_Def_Nuclease"/>
</dbReference>
<dbReference type="GO" id="GO:0016887">
    <property type="term" value="F:ATP hydrolysis activity"/>
    <property type="evidence" value="ECO:0007669"/>
    <property type="project" value="InterPro"/>
</dbReference>